<evidence type="ECO:0000313" key="7">
    <source>
        <dbReference type="Proteomes" id="UP001443914"/>
    </source>
</evidence>
<evidence type="ECO:0000256" key="1">
    <source>
        <dbReference type="ARBA" id="ARBA00004141"/>
    </source>
</evidence>
<dbReference type="PRINTS" id="PR00259">
    <property type="entry name" value="TMFOUR"/>
</dbReference>
<organism evidence="6 7">
    <name type="scientific">Saponaria officinalis</name>
    <name type="common">Common soapwort</name>
    <name type="synonym">Lychnis saponaria</name>
    <dbReference type="NCBI Taxonomy" id="3572"/>
    <lineage>
        <taxon>Eukaryota</taxon>
        <taxon>Viridiplantae</taxon>
        <taxon>Streptophyta</taxon>
        <taxon>Embryophyta</taxon>
        <taxon>Tracheophyta</taxon>
        <taxon>Spermatophyta</taxon>
        <taxon>Magnoliopsida</taxon>
        <taxon>eudicotyledons</taxon>
        <taxon>Gunneridae</taxon>
        <taxon>Pentapetalae</taxon>
        <taxon>Caryophyllales</taxon>
        <taxon>Caryophyllaceae</taxon>
        <taxon>Caryophylleae</taxon>
        <taxon>Saponaria</taxon>
    </lineage>
</organism>
<dbReference type="Pfam" id="PF00335">
    <property type="entry name" value="Tetraspanin"/>
    <property type="match status" value="1"/>
</dbReference>
<reference evidence="6" key="1">
    <citation type="submission" date="2024-03" db="EMBL/GenBank/DDBJ databases">
        <title>WGS assembly of Saponaria officinalis var. Norfolk2.</title>
        <authorList>
            <person name="Jenkins J."/>
            <person name="Shu S."/>
            <person name="Grimwood J."/>
            <person name="Barry K."/>
            <person name="Goodstein D."/>
            <person name="Schmutz J."/>
            <person name="Leebens-Mack J."/>
            <person name="Osbourn A."/>
        </authorList>
    </citation>
    <scope>NUCLEOTIDE SEQUENCE [LARGE SCALE GENOMIC DNA]</scope>
    <source>
        <strain evidence="6">JIC</strain>
    </source>
</reference>
<evidence type="ECO:0000256" key="4">
    <source>
        <dbReference type="ARBA" id="ARBA00023136"/>
    </source>
</evidence>
<feature type="transmembrane region" description="Helical" evidence="5">
    <location>
        <begin position="56"/>
        <end position="75"/>
    </location>
</feature>
<dbReference type="EMBL" id="JBDFQZ010000011">
    <property type="protein sequence ID" value="KAK9676792.1"/>
    <property type="molecule type" value="Genomic_DNA"/>
</dbReference>
<proteinExistence type="predicted"/>
<comment type="subcellular location">
    <subcellularLocation>
        <location evidence="1">Membrane</location>
        <topology evidence="1">Multi-pass membrane protein</topology>
    </subcellularLocation>
</comment>
<name>A0AAW1HKC5_SAPOF</name>
<feature type="transmembrane region" description="Helical" evidence="5">
    <location>
        <begin position="87"/>
        <end position="110"/>
    </location>
</feature>
<evidence type="ECO:0000256" key="5">
    <source>
        <dbReference type="SAM" id="Phobius"/>
    </source>
</evidence>
<keyword evidence="4 5" id="KW-0472">Membrane</keyword>
<keyword evidence="2 5" id="KW-0812">Transmembrane</keyword>
<protein>
    <recommendedName>
        <fullName evidence="8">Tetraspanin-19</fullName>
    </recommendedName>
</protein>
<dbReference type="AlphaFoldDB" id="A0AAW1HKC5"/>
<dbReference type="GO" id="GO:0016020">
    <property type="term" value="C:membrane"/>
    <property type="evidence" value="ECO:0007669"/>
    <property type="project" value="UniProtKB-SubCell"/>
</dbReference>
<keyword evidence="7" id="KW-1185">Reference proteome</keyword>
<evidence type="ECO:0000256" key="2">
    <source>
        <dbReference type="ARBA" id="ARBA00022692"/>
    </source>
</evidence>
<gene>
    <name evidence="6" type="ORF">RND81_11G101200</name>
</gene>
<dbReference type="Proteomes" id="UP001443914">
    <property type="component" value="Unassembled WGS sequence"/>
</dbReference>
<comment type="caution">
    <text evidence="6">The sequence shown here is derived from an EMBL/GenBank/DDBJ whole genome shotgun (WGS) entry which is preliminary data.</text>
</comment>
<keyword evidence="3 5" id="KW-1133">Transmembrane helix</keyword>
<accession>A0AAW1HKC5</accession>
<evidence type="ECO:0008006" key="8">
    <source>
        <dbReference type="Google" id="ProtNLM"/>
    </source>
</evidence>
<feature type="transmembrane region" description="Helical" evidence="5">
    <location>
        <begin position="12"/>
        <end position="36"/>
    </location>
</feature>
<sequence>MGSLIRSFFQSLLKMFNSIIGMAGIAMVIYGLWMIRVWQKQTGHFPFDESDFRLPWFIYTFLGLGVVYCVIAFSGHIAAETINGCCLYMYMMFVFLILVLEGVVTADVFLNRNWEQDFPRDATGNLHHLRIFLWENFDFCRWIGLTVVVAQGLSFLLSMVLKALGPHRDRYYDSDEEYGSSRRPLLRNTVDPSSYVVDPLYGQKK</sequence>
<evidence type="ECO:0000313" key="6">
    <source>
        <dbReference type="EMBL" id="KAK9676792.1"/>
    </source>
</evidence>
<feature type="transmembrane region" description="Helical" evidence="5">
    <location>
        <begin position="142"/>
        <end position="161"/>
    </location>
</feature>
<dbReference type="InterPro" id="IPR018499">
    <property type="entry name" value="Tetraspanin/Peripherin"/>
</dbReference>
<evidence type="ECO:0000256" key="3">
    <source>
        <dbReference type="ARBA" id="ARBA00022989"/>
    </source>
</evidence>